<evidence type="ECO:0000256" key="2">
    <source>
        <dbReference type="ARBA" id="ARBA00023180"/>
    </source>
</evidence>
<sequence length="463" mass="51846">MGAEQVHVSVVGPGSVSIGWAVENATVEIQELDEPIKTIRISPESQRYDIQCGHRNLNPCERQRYRSPLLFQARADLEPGRRYRFRLSGPSGPGRWRHLRTPPAAGAKELRVAVLGDVGQTNWSAATCRDIRAQAEHLDFGVLLGDLAYADGRASRWDSFQRLFDSEGCAEIPWLVLPGNHEAEPDEISGEPFLPFRRRWRFPEAAPEQVTNDSRILDWRSYELQTRYDFGGSFFSFRSGPAHFVALNPYTDASASSPQIRWLADEVRPAKTGFLVVLTHAPWVHTSRAHQPQVEAATRRLRDAAQPLLRQADLVFSGHVHAYERSEPVDGVRHFVVGHGGNFEKLYDTWRESPFTAFRSGAHYGWGVLTLREDGGSFQARRSIDGAIMDSVDFVRSKTPPDAPEDAGGETGLPWAAAVALVLCVVCSKCCAWFFYRRYRRQQADEEEKSSLNVVTLGMPASA</sequence>
<keyword evidence="2" id="KW-0325">Glycoprotein</keyword>
<evidence type="ECO:0000313" key="6">
    <source>
        <dbReference type="EMBL" id="CAJ1406299.1"/>
    </source>
</evidence>
<dbReference type="SUPFAM" id="SSF56300">
    <property type="entry name" value="Metallo-dependent phosphatases"/>
    <property type="match status" value="1"/>
</dbReference>
<keyword evidence="3" id="KW-1133">Transmembrane helix</keyword>
<keyword evidence="3" id="KW-0812">Transmembrane</keyword>
<evidence type="ECO:0000313" key="7">
    <source>
        <dbReference type="Proteomes" id="UP001178507"/>
    </source>
</evidence>
<dbReference type="InterPro" id="IPR004843">
    <property type="entry name" value="Calcineurin-like_PHP"/>
</dbReference>
<proteinExistence type="predicted"/>
<evidence type="ECO:0000256" key="1">
    <source>
        <dbReference type="ARBA" id="ARBA00022729"/>
    </source>
</evidence>
<gene>
    <name evidence="6" type="ORF">EVOR1521_LOCUS28297</name>
</gene>
<dbReference type="Pfam" id="PF00149">
    <property type="entry name" value="Metallophos"/>
    <property type="match status" value="1"/>
</dbReference>
<organism evidence="6 7">
    <name type="scientific">Effrenium voratum</name>
    <dbReference type="NCBI Taxonomy" id="2562239"/>
    <lineage>
        <taxon>Eukaryota</taxon>
        <taxon>Sar</taxon>
        <taxon>Alveolata</taxon>
        <taxon>Dinophyceae</taxon>
        <taxon>Suessiales</taxon>
        <taxon>Symbiodiniaceae</taxon>
        <taxon>Effrenium</taxon>
    </lineage>
</organism>
<keyword evidence="1" id="KW-0732">Signal</keyword>
<dbReference type="InterPro" id="IPR029052">
    <property type="entry name" value="Metallo-depent_PP-like"/>
</dbReference>
<dbReference type="InterPro" id="IPR025733">
    <property type="entry name" value="PAPs_C"/>
</dbReference>
<dbReference type="InterPro" id="IPR041792">
    <property type="entry name" value="MPP_PAP"/>
</dbReference>
<feature type="domain" description="Purple acid phosphatase C-terminal" evidence="5">
    <location>
        <begin position="334"/>
        <end position="391"/>
    </location>
</feature>
<protein>
    <recommendedName>
        <fullName evidence="8">Purple acid phosphatase</fullName>
    </recommendedName>
</protein>
<keyword evidence="3" id="KW-0472">Membrane</keyword>
<dbReference type="InterPro" id="IPR039331">
    <property type="entry name" value="PAPs-like"/>
</dbReference>
<feature type="transmembrane region" description="Helical" evidence="3">
    <location>
        <begin position="415"/>
        <end position="436"/>
    </location>
</feature>
<dbReference type="Gene3D" id="3.60.21.10">
    <property type="match status" value="1"/>
</dbReference>
<name>A0AA36JJR8_9DINO</name>
<evidence type="ECO:0000256" key="3">
    <source>
        <dbReference type="SAM" id="Phobius"/>
    </source>
</evidence>
<feature type="domain" description="Calcineurin-like phosphoesterase" evidence="4">
    <location>
        <begin position="110"/>
        <end position="323"/>
    </location>
</feature>
<reference evidence="6" key="1">
    <citation type="submission" date="2023-08" db="EMBL/GenBank/DDBJ databases">
        <authorList>
            <person name="Chen Y."/>
            <person name="Shah S."/>
            <person name="Dougan E. K."/>
            <person name="Thang M."/>
            <person name="Chan C."/>
        </authorList>
    </citation>
    <scope>NUCLEOTIDE SEQUENCE</scope>
</reference>
<accession>A0AA36JJR8</accession>
<comment type="caution">
    <text evidence="6">The sequence shown here is derived from an EMBL/GenBank/DDBJ whole genome shotgun (WGS) entry which is preliminary data.</text>
</comment>
<evidence type="ECO:0000259" key="5">
    <source>
        <dbReference type="Pfam" id="PF14008"/>
    </source>
</evidence>
<keyword evidence="7" id="KW-1185">Reference proteome</keyword>
<dbReference type="PANTHER" id="PTHR22953">
    <property type="entry name" value="ACID PHOSPHATASE RELATED"/>
    <property type="match status" value="1"/>
</dbReference>
<evidence type="ECO:0008006" key="8">
    <source>
        <dbReference type="Google" id="ProtNLM"/>
    </source>
</evidence>
<dbReference type="Pfam" id="PF14008">
    <property type="entry name" value="Metallophos_C"/>
    <property type="match status" value="1"/>
</dbReference>
<dbReference type="AlphaFoldDB" id="A0AA36JJR8"/>
<dbReference type="PANTHER" id="PTHR22953:SF153">
    <property type="entry name" value="PURPLE ACID PHOSPHATASE"/>
    <property type="match status" value="1"/>
</dbReference>
<dbReference type="CDD" id="cd00839">
    <property type="entry name" value="MPP_PAPs"/>
    <property type="match status" value="1"/>
</dbReference>
<evidence type="ECO:0000259" key="4">
    <source>
        <dbReference type="Pfam" id="PF00149"/>
    </source>
</evidence>
<dbReference type="Proteomes" id="UP001178507">
    <property type="component" value="Unassembled WGS sequence"/>
</dbReference>
<dbReference type="EMBL" id="CAUJNA010003622">
    <property type="protein sequence ID" value="CAJ1406299.1"/>
    <property type="molecule type" value="Genomic_DNA"/>
</dbReference>
<dbReference type="GO" id="GO:0003993">
    <property type="term" value="F:acid phosphatase activity"/>
    <property type="evidence" value="ECO:0007669"/>
    <property type="project" value="InterPro"/>
</dbReference>